<dbReference type="Gene3D" id="2.40.30.30">
    <property type="entry name" value="Riboflavin kinase-like"/>
    <property type="match status" value="1"/>
</dbReference>
<evidence type="ECO:0000256" key="6">
    <source>
        <dbReference type="ARBA" id="ARBA00022679"/>
    </source>
</evidence>
<organism evidence="17 18">
    <name type="scientific">Xanthomarina gelatinilytica</name>
    <dbReference type="NCBI Taxonomy" id="1137281"/>
    <lineage>
        <taxon>Bacteria</taxon>
        <taxon>Pseudomonadati</taxon>
        <taxon>Bacteroidota</taxon>
        <taxon>Flavobacteriia</taxon>
        <taxon>Flavobacteriales</taxon>
        <taxon>Flavobacteriaceae</taxon>
        <taxon>Xanthomarina</taxon>
    </lineage>
</organism>
<dbReference type="InterPro" id="IPR023465">
    <property type="entry name" value="Riboflavin_kinase_dom_sf"/>
</dbReference>
<evidence type="ECO:0000256" key="8">
    <source>
        <dbReference type="ARBA" id="ARBA00022741"/>
    </source>
</evidence>
<evidence type="ECO:0000256" key="14">
    <source>
        <dbReference type="ARBA" id="ARBA00049494"/>
    </source>
</evidence>
<gene>
    <name evidence="17" type="ORF">D778_02053</name>
</gene>
<evidence type="ECO:0000256" key="12">
    <source>
        <dbReference type="ARBA" id="ARBA00023268"/>
    </source>
</evidence>
<keyword evidence="18" id="KW-1185">Reference proteome</keyword>
<comment type="pathway">
    <text evidence="2 15">Cofactor biosynthesis; FAD biosynthesis; FAD from FMN: step 1/1.</text>
</comment>
<keyword evidence="11 15" id="KW-0067">ATP-binding</keyword>
<evidence type="ECO:0000313" key="17">
    <source>
        <dbReference type="EMBL" id="EMQ96163.1"/>
    </source>
</evidence>
<comment type="catalytic activity">
    <reaction evidence="14 15">
        <text>FMN + ATP + H(+) = FAD + diphosphate</text>
        <dbReference type="Rhea" id="RHEA:17237"/>
        <dbReference type="ChEBI" id="CHEBI:15378"/>
        <dbReference type="ChEBI" id="CHEBI:30616"/>
        <dbReference type="ChEBI" id="CHEBI:33019"/>
        <dbReference type="ChEBI" id="CHEBI:57692"/>
        <dbReference type="ChEBI" id="CHEBI:58210"/>
        <dbReference type="EC" id="2.7.7.2"/>
    </reaction>
</comment>
<evidence type="ECO:0000256" key="2">
    <source>
        <dbReference type="ARBA" id="ARBA00004726"/>
    </source>
</evidence>
<dbReference type="PANTHER" id="PTHR22749">
    <property type="entry name" value="RIBOFLAVIN KINASE/FMN ADENYLYLTRANSFERASE"/>
    <property type="match status" value="1"/>
</dbReference>
<dbReference type="GO" id="GO:0008531">
    <property type="term" value="F:riboflavin kinase activity"/>
    <property type="evidence" value="ECO:0007669"/>
    <property type="project" value="UniProtKB-UniRule"/>
</dbReference>
<dbReference type="GO" id="GO:0005524">
    <property type="term" value="F:ATP binding"/>
    <property type="evidence" value="ECO:0007669"/>
    <property type="project" value="UniProtKB-UniRule"/>
</dbReference>
<dbReference type="EC" id="2.7.1.26" evidence="15"/>
<keyword evidence="6 15" id="KW-0808">Transferase</keyword>
<evidence type="ECO:0000256" key="3">
    <source>
        <dbReference type="ARBA" id="ARBA00005201"/>
    </source>
</evidence>
<dbReference type="NCBIfam" id="NF004162">
    <property type="entry name" value="PRK05627.1-5"/>
    <property type="match status" value="1"/>
</dbReference>
<dbReference type="eggNOG" id="COG0196">
    <property type="taxonomic scope" value="Bacteria"/>
</dbReference>
<dbReference type="GeneID" id="98640573"/>
<evidence type="ECO:0000313" key="18">
    <source>
        <dbReference type="Proteomes" id="UP000012024"/>
    </source>
</evidence>
<evidence type="ECO:0000256" key="9">
    <source>
        <dbReference type="ARBA" id="ARBA00022777"/>
    </source>
</evidence>
<evidence type="ECO:0000259" key="16">
    <source>
        <dbReference type="SMART" id="SM00904"/>
    </source>
</evidence>
<dbReference type="InterPro" id="IPR002606">
    <property type="entry name" value="Riboflavin_kinase_bac"/>
</dbReference>
<accession>M7NCD1</accession>
<dbReference type="GO" id="GO:0003919">
    <property type="term" value="F:FMN adenylyltransferase activity"/>
    <property type="evidence" value="ECO:0007669"/>
    <property type="project" value="UniProtKB-UniRule"/>
</dbReference>
<dbReference type="AlphaFoldDB" id="M7NCD1"/>
<comment type="pathway">
    <text evidence="3 15">Cofactor biosynthesis; FMN biosynthesis; FMN from riboflavin (ATP route): step 1/1.</text>
</comment>
<dbReference type="PIRSF" id="PIRSF004491">
    <property type="entry name" value="FAD_Synth"/>
    <property type="match status" value="1"/>
</dbReference>
<dbReference type="InterPro" id="IPR023468">
    <property type="entry name" value="Riboflavin_kinase"/>
</dbReference>
<evidence type="ECO:0000256" key="15">
    <source>
        <dbReference type="PIRNR" id="PIRNR004491"/>
    </source>
</evidence>
<dbReference type="UniPathway" id="UPA00277">
    <property type="reaction ID" value="UER00407"/>
</dbReference>
<dbReference type="SMART" id="SM00904">
    <property type="entry name" value="Flavokinase"/>
    <property type="match status" value="1"/>
</dbReference>
<reference evidence="17 18" key="1">
    <citation type="submission" date="2012-12" db="EMBL/GenBank/DDBJ databases">
        <title>Genome assembly of Formosa sp. AK20.</title>
        <authorList>
            <person name="Kumar R."/>
            <person name="Khatri I."/>
            <person name="Vaidya B."/>
            <person name="Subramanian S."/>
            <person name="Pinnaka A."/>
        </authorList>
    </citation>
    <scope>NUCLEOTIDE SEQUENCE [LARGE SCALE GENOMIC DNA]</scope>
    <source>
        <strain evidence="17 18">AK20</strain>
    </source>
</reference>
<keyword evidence="12" id="KW-0511">Multifunctional enzyme</keyword>
<dbReference type="Proteomes" id="UP000012024">
    <property type="component" value="Unassembled WGS sequence"/>
</dbReference>
<comment type="caution">
    <text evidence="17">The sequence shown here is derived from an EMBL/GenBank/DDBJ whole genome shotgun (WGS) entry which is preliminary data.</text>
</comment>
<dbReference type="Pfam" id="PF06574">
    <property type="entry name" value="FAD_syn"/>
    <property type="match status" value="1"/>
</dbReference>
<dbReference type="GO" id="GO:0009398">
    <property type="term" value="P:FMN biosynthetic process"/>
    <property type="evidence" value="ECO:0007669"/>
    <property type="project" value="UniProtKB-UniRule"/>
</dbReference>
<evidence type="ECO:0000256" key="11">
    <source>
        <dbReference type="ARBA" id="ARBA00022840"/>
    </source>
</evidence>
<dbReference type="EMBL" id="ANLA01000004">
    <property type="protein sequence ID" value="EMQ96163.1"/>
    <property type="molecule type" value="Genomic_DNA"/>
</dbReference>
<keyword evidence="9 15" id="KW-0418">Kinase</keyword>
<evidence type="ECO:0000256" key="5">
    <source>
        <dbReference type="ARBA" id="ARBA00022643"/>
    </source>
</evidence>
<dbReference type="SUPFAM" id="SSF82114">
    <property type="entry name" value="Riboflavin kinase-like"/>
    <property type="match status" value="1"/>
</dbReference>
<comment type="function">
    <text evidence="1">Catalyzes the phosphorylation of riboflavin to FMN followed by the adenylation of FMN to FAD.</text>
</comment>
<dbReference type="PANTHER" id="PTHR22749:SF6">
    <property type="entry name" value="RIBOFLAVIN KINASE"/>
    <property type="match status" value="1"/>
</dbReference>
<keyword evidence="5 15" id="KW-0288">FMN</keyword>
<dbReference type="PATRIC" id="fig|1137281.3.peg.652"/>
<keyword evidence="10 15" id="KW-0274">FAD</keyword>
<dbReference type="InterPro" id="IPR015865">
    <property type="entry name" value="Riboflavin_kinase_bac/euk"/>
</dbReference>
<dbReference type="GO" id="GO:0009231">
    <property type="term" value="P:riboflavin biosynthetic process"/>
    <property type="evidence" value="ECO:0007669"/>
    <property type="project" value="InterPro"/>
</dbReference>
<dbReference type="UniPathway" id="UPA00276">
    <property type="reaction ID" value="UER00406"/>
</dbReference>
<proteinExistence type="inferred from homology"/>
<dbReference type="GO" id="GO:0006747">
    <property type="term" value="P:FAD biosynthetic process"/>
    <property type="evidence" value="ECO:0007669"/>
    <property type="project" value="UniProtKB-UniRule"/>
</dbReference>
<comment type="similarity">
    <text evidence="15">Belongs to the ribF family.</text>
</comment>
<dbReference type="InterPro" id="IPR015864">
    <property type="entry name" value="FAD_synthase"/>
</dbReference>
<evidence type="ECO:0000256" key="13">
    <source>
        <dbReference type="ARBA" id="ARBA00047880"/>
    </source>
</evidence>
<evidence type="ECO:0000256" key="10">
    <source>
        <dbReference type="ARBA" id="ARBA00022827"/>
    </source>
</evidence>
<dbReference type="SUPFAM" id="SSF52374">
    <property type="entry name" value="Nucleotidylyl transferase"/>
    <property type="match status" value="1"/>
</dbReference>
<sequence length="312" mass="35557">MEIYKSLKLDLNFKTVVTIGTFDGVHIGHRKIIERLVQTAKKSQLHSVVLTFFPHPRMVLQKDANIKLINTIEERSRILEQLGLDVLVIKKFTKDFSRLTAEAFVSEILVKQLQVKKIIIGYDHHFGRNRAANIDDLKAFGNMYDFEVEEISAQDINEVSVSSTKIRKALNSGDLKTANKYLGANYILSGKVVKGKGLGNTLGFPTANIHIKESYKLIPKHGVYIVKATIKTQTVFGMMNIGTNPTIDSNNQQSIEVHFFNFNEAIYNKNLVIELLDRIRDEKKFDSLDHLKNQLQKDRLTALQYIEKCHAQ</sequence>
<comment type="catalytic activity">
    <reaction evidence="13 15">
        <text>riboflavin + ATP = FMN + ADP + H(+)</text>
        <dbReference type="Rhea" id="RHEA:14357"/>
        <dbReference type="ChEBI" id="CHEBI:15378"/>
        <dbReference type="ChEBI" id="CHEBI:30616"/>
        <dbReference type="ChEBI" id="CHEBI:57986"/>
        <dbReference type="ChEBI" id="CHEBI:58210"/>
        <dbReference type="ChEBI" id="CHEBI:456216"/>
        <dbReference type="EC" id="2.7.1.26"/>
    </reaction>
</comment>
<name>M7NCD1_9FLAO</name>
<keyword evidence="8 15" id="KW-0547">Nucleotide-binding</keyword>
<dbReference type="NCBIfam" id="NF004160">
    <property type="entry name" value="PRK05627.1-3"/>
    <property type="match status" value="1"/>
</dbReference>
<dbReference type="EC" id="2.7.7.2" evidence="15"/>
<dbReference type="CDD" id="cd02064">
    <property type="entry name" value="FAD_synthetase_N"/>
    <property type="match status" value="1"/>
</dbReference>
<dbReference type="NCBIfam" id="TIGR00083">
    <property type="entry name" value="ribF"/>
    <property type="match status" value="1"/>
</dbReference>
<dbReference type="Gene3D" id="3.40.50.620">
    <property type="entry name" value="HUPs"/>
    <property type="match status" value="1"/>
</dbReference>
<feature type="domain" description="Riboflavin kinase" evidence="16">
    <location>
        <begin position="181"/>
        <end position="307"/>
    </location>
</feature>
<evidence type="ECO:0000256" key="7">
    <source>
        <dbReference type="ARBA" id="ARBA00022695"/>
    </source>
</evidence>
<evidence type="ECO:0000256" key="4">
    <source>
        <dbReference type="ARBA" id="ARBA00022630"/>
    </source>
</evidence>
<dbReference type="InterPro" id="IPR014729">
    <property type="entry name" value="Rossmann-like_a/b/a_fold"/>
</dbReference>
<dbReference type="RefSeq" id="WP_007647632.1">
    <property type="nucleotide sequence ID" value="NZ_ANLA01000004.1"/>
</dbReference>
<evidence type="ECO:0000256" key="1">
    <source>
        <dbReference type="ARBA" id="ARBA00002121"/>
    </source>
</evidence>
<keyword evidence="7 15" id="KW-0548">Nucleotidyltransferase</keyword>
<dbReference type="FunFam" id="3.40.50.620:FF:000021">
    <property type="entry name" value="Riboflavin biosynthesis protein"/>
    <property type="match status" value="1"/>
</dbReference>
<protein>
    <recommendedName>
        <fullName evidence="15">Riboflavin biosynthesis protein</fullName>
    </recommendedName>
    <domain>
        <recommendedName>
            <fullName evidence="15">Riboflavin kinase</fullName>
            <ecNumber evidence="15">2.7.1.26</ecNumber>
        </recommendedName>
        <alternativeName>
            <fullName evidence="15">Flavokinase</fullName>
        </alternativeName>
    </domain>
    <domain>
        <recommendedName>
            <fullName evidence="15">FMN adenylyltransferase</fullName>
            <ecNumber evidence="15">2.7.7.2</ecNumber>
        </recommendedName>
        <alternativeName>
            <fullName evidence="15">FAD pyrophosphorylase</fullName>
        </alternativeName>
        <alternativeName>
            <fullName evidence="15">FAD synthase</fullName>
        </alternativeName>
    </domain>
</protein>
<keyword evidence="4 15" id="KW-0285">Flavoprotein</keyword>
<dbReference type="OrthoDB" id="9803667at2"/>
<dbReference type="Pfam" id="PF01687">
    <property type="entry name" value="Flavokinase"/>
    <property type="match status" value="1"/>
</dbReference>